<evidence type="ECO:0000313" key="1">
    <source>
        <dbReference type="EMBL" id="CAK9104539.1"/>
    </source>
</evidence>
<accession>A0ABP0RX59</accession>
<name>A0ABP0RX59_9DINO</name>
<protein>
    <submittedName>
        <fullName evidence="1">Uncharacterized protein</fullName>
    </submittedName>
</protein>
<keyword evidence="2" id="KW-1185">Reference proteome</keyword>
<comment type="caution">
    <text evidence="1">The sequence shown here is derived from an EMBL/GenBank/DDBJ whole genome shotgun (WGS) entry which is preliminary data.</text>
</comment>
<gene>
    <name evidence="1" type="ORF">CCMP2556_LOCUS49002</name>
</gene>
<dbReference type="Proteomes" id="UP001642484">
    <property type="component" value="Unassembled WGS sequence"/>
</dbReference>
<sequence length="599" mass="67601">MASVEAQAKHLACEQVCELSTCCAEVPCRDVIRQARVTRVRSKGLQALAKVKLKKSEEGSHKVFQQFGQSMSVKISKIDLPTKSGMPHILFRDWLKELVENDDLDLLVGTKDVGEMERRLSIFWSRYEQVHPEHKIYSRARAGVLQLSRCIPVLFHGDEGRSVKKKQLMVLSSHGCLGKGSRPSSHLDGLSGTSADPLKLNMLGSTMRTHFPLCVLPIQLYSQCEAAFHQMLEVQARDFKSLFLEGVAIRDKHYYVCCLGVKGDAPFLAKAGRFNRSFTRRPTRAQSKKPCTGICHQCSAGDESRIPAMPFEEYGVERPFWLQSEGEVAAYTTPSALLAIPYDDGDGSAMFKWDLFHNVHLGIGKYYASSAVCTILELVPQSLQQAFQTLTEDFRTYCSEHRESPYHKRLTSSLFGVEASFQDCPDAGWSKGDFTRLILCWFEDYCARNVVGNTQDPLYLKCVEATSSLNNFLRGLYHEGLFISSGTAGRLAREGLCFLRLYAELAMLSYQRSAKRFPLVPKGHYMHHQCLDLLRQSQKSQWCVSPLLFACQCQEDYVGRPSRLSRRVNPRTTSLRVLQRSFLAMRGAEQESSAPKIIR</sequence>
<evidence type="ECO:0000313" key="2">
    <source>
        <dbReference type="Proteomes" id="UP001642484"/>
    </source>
</evidence>
<dbReference type="EMBL" id="CAXAMN010026628">
    <property type="protein sequence ID" value="CAK9104539.1"/>
    <property type="molecule type" value="Genomic_DNA"/>
</dbReference>
<reference evidence="1 2" key="1">
    <citation type="submission" date="2024-02" db="EMBL/GenBank/DDBJ databases">
        <authorList>
            <person name="Chen Y."/>
            <person name="Shah S."/>
            <person name="Dougan E. K."/>
            <person name="Thang M."/>
            <person name="Chan C."/>
        </authorList>
    </citation>
    <scope>NUCLEOTIDE SEQUENCE [LARGE SCALE GENOMIC DNA]</scope>
</reference>
<proteinExistence type="predicted"/>
<organism evidence="1 2">
    <name type="scientific">Durusdinium trenchii</name>
    <dbReference type="NCBI Taxonomy" id="1381693"/>
    <lineage>
        <taxon>Eukaryota</taxon>
        <taxon>Sar</taxon>
        <taxon>Alveolata</taxon>
        <taxon>Dinophyceae</taxon>
        <taxon>Suessiales</taxon>
        <taxon>Symbiodiniaceae</taxon>
        <taxon>Durusdinium</taxon>
    </lineage>
</organism>